<accession>A0A392P262</accession>
<comment type="caution">
    <text evidence="1">The sequence shown here is derived from an EMBL/GenBank/DDBJ whole genome shotgun (WGS) entry which is preliminary data.</text>
</comment>
<gene>
    <name evidence="1" type="ORF">A2U01_0026867</name>
</gene>
<evidence type="ECO:0000313" key="2">
    <source>
        <dbReference type="Proteomes" id="UP000265520"/>
    </source>
</evidence>
<dbReference type="EMBL" id="LXQA010059836">
    <property type="protein sequence ID" value="MCI05814.1"/>
    <property type="molecule type" value="Genomic_DNA"/>
</dbReference>
<dbReference type="Proteomes" id="UP000265520">
    <property type="component" value="Unassembled WGS sequence"/>
</dbReference>
<sequence>METTPTTQNLQIRAGNTCCVTGAENETTTTRNVGKAGCAVVDGRNGEKQKMNTRKRNAREEEGHQTCADLDEVVRRDDCILVAPPPPSSTW</sequence>
<proteinExistence type="predicted"/>
<keyword evidence="2" id="KW-1185">Reference proteome</keyword>
<organism evidence="1 2">
    <name type="scientific">Trifolium medium</name>
    <dbReference type="NCBI Taxonomy" id="97028"/>
    <lineage>
        <taxon>Eukaryota</taxon>
        <taxon>Viridiplantae</taxon>
        <taxon>Streptophyta</taxon>
        <taxon>Embryophyta</taxon>
        <taxon>Tracheophyta</taxon>
        <taxon>Spermatophyta</taxon>
        <taxon>Magnoliopsida</taxon>
        <taxon>eudicotyledons</taxon>
        <taxon>Gunneridae</taxon>
        <taxon>Pentapetalae</taxon>
        <taxon>rosids</taxon>
        <taxon>fabids</taxon>
        <taxon>Fabales</taxon>
        <taxon>Fabaceae</taxon>
        <taxon>Papilionoideae</taxon>
        <taxon>50 kb inversion clade</taxon>
        <taxon>NPAAA clade</taxon>
        <taxon>Hologalegina</taxon>
        <taxon>IRL clade</taxon>
        <taxon>Trifolieae</taxon>
        <taxon>Trifolium</taxon>
    </lineage>
</organism>
<name>A0A392P262_9FABA</name>
<protein>
    <submittedName>
        <fullName evidence="1">Uncharacterized protein</fullName>
    </submittedName>
</protein>
<evidence type="ECO:0000313" key="1">
    <source>
        <dbReference type="EMBL" id="MCI05814.1"/>
    </source>
</evidence>
<reference evidence="1 2" key="1">
    <citation type="journal article" date="2018" name="Front. Plant Sci.">
        <title>Red Clover (Trifolium pratense) and Zigzag Clover (T. medium) - A Picture of Genomic Similarities and Differences.</title>
        <authorList>
            <person name="Dluhosova J."/>
            <person name="Istvanek J."/>
            <person name="Nedelnik J."/>
            <person name="Repkova J."/>
        </authorList>
    </citation>
    <scope>NUCLEOTIDE SEQUENCE [LARGE SCALE GENOMIC DNA]</scope>
    <source>
        <strain evidence="2">cv. 10/8</strain>
        <tissue evidence="1">Leaf</tissue>
    </source>
</reference>
<dbReference type="AlphaFoldDB" id="A0A392P262"/>